<name>A0ACC1JWA0_9FUNG</name>
<evidence type="ECO:0000313" key="2">
    <source>
        <dbReference type="Proteomes" id="UP001140234"/>
    </source>
</evidence>
<feature type="non-terminal residue" evidence="1">
    <location>
        <position position="371"/>
    </location>
</feature>
<keyword evidence="2" id="KW-1185">Reference proteome</keyword>
<dbReference type="Proteomes" id="UP001140234">
    <property type="component" value="Unassembled WGS sequence"/>
</dbReference>
<proteinExistence type="predicted"/>
<gene>
    <name evidence="1" type="ORF">IWQ57_003584</name>
</gene>
<dbReference type="EMBL" id="JANBUJ010001200">
    <property type="protein sequence ID" value="KAJ2768333.1"/>
    <property type="molecule type" value="Genomic_DNA"/>
</dbReference>
<accession>A0ACC1JWA0</accession>
<evidence type="ECO:0000313" key="1">
    <source>
        <dbReference type="EMBL" id="KAJ2768333.1"/>
    </source>
</evidence>
<comment type="caution">
    <text evidence="1">The sequence shown here is derived from an EMBL/GenBank/DDBJ whole genome shotgun (WGS) entry which is preliminary data.</text>
</comment>
<protein>
    <submittedName>
        <fullName evidence="1">Uncharacterized protein</fullName>
    </submittedName>
</protein>
<reference evidence="1" key="1">
    <citation type="submission" date="2022-07" db="EMBL/GenBank/DDBJ databases">
        <title>Phylogenomic reconstructions and comparative analyses of Kickxellomycotina fungi.</title>
        <authorList>
            <person name="Reynolds N.K."/>
            <person name="Stajich J.E."/>
            <person name="Barry K."/>
            <person name="Grigoriev I.V."/>
            <person name="Crous P."/>
            <person name="Smith M.E."/>
        </authorList>
    </citation>
    <scope>NUCLEOTIDE SEQUENCE</scope>
    <source>
        <strain evidence="1">CBS 109366</strain>
    </source>
</reference>
<sequence length="371" mass="41026">MELYNSKTTFFSVALALLAISYAYWTISRRLEVFGVGTVHTSVNTTRCYQFGKGKRVRAKHWAHTGRRMCTHANAISVRAQRKLPAAVDIPELQGCESIQVDPRTGLAYMACGNRAARQRWINPHEARTDGGEELRDHIIVMDESNNLQDLSLVELERVGGTVAPFTQELRVHGFDIYRDSLDPAMLTFMFVNHQQSGAGVSIFRHKVGTKFLWHVKTVKSPLLPSPNDVVATSHNTFYATNDVRSTSKAMRGIEIVLGMPWGHVVHYNRAGQFSMAADRIPYANGIARSDDGNSVYVVASSEPSVMIFRPASDGALAFVGKTAFRDFIPDNISVDPATGQVLVAGFLNTPEMFRYNREALRGTTARSAGG</sequence>
<organism evidence="1 2">
    <name type="scientific">Coemansia nantahalensis</name>
    <dbReference type="NCBI Taxonomy" id="2789366"/>
    <lineage>
        <taxon>Eukaryota</taxon>
        <taxon>Fungi</taxon>
        <taxon>Fungi incertae sedis</taxon>
        <taxon>Zoopagomycota</taxon>
        <taxon>Kickxellomycotina</taxon>
        <taxon>Kickxellomycetes</taxon>
        <taxon>Kickxellales</taxon>
        <taxon>Kickxellaceae</taxon>
        <taxon>Coemansia</taxon>
    </lineage>
</organism>